<feature type="compositionally biased region" description="Acidic residues" evidence="17">
    <location>
        <begin position="1016"/>
        <end position="1050"/>
    </location>
</feature>
<feature type="transmembrane region" description="Helical" evidence="18">
    <location>
        <begin position="549"/>
        <end position="572"/>
    </location>
</feature>
<dbReference type="InterPro" id="IPR026410">
    <property type="entry name" value="OlisacTrfase_arch"/>
</dbReference>
<dbReference type="InterPro" id="IPR048307">
    <property type="entry name" value="STT3_N"/>
</dbReference>
<keyword evidence="10" id="KW-0479">Metal-binding</keyword>
<sequence length="1060" mass="115962">MSESSEDADDIGTSVLETLQEYYHVPVLGFLVGVMLWIRLQAYDNFIVGGDVYFRGNDPWYHYRETMYAVENYPNTLPFDPWTGFPYGRLVGQFGTLYDQITATIILLVGLGSPTEAEALRVMLVMSPLFGAAAAIPAYLICRRFAGRVASLVGILVLALLPGTFLSYTNVGFYDHHAGEVFFMAAAVIGLLVAFAVAEREKPVWELVLDRDVEALRNPAKWAALAGVLVALYMYTWQPGVLLVGITGVFVVLKMTSDVVHGDSPEPAAFAAAVSMGVTGLLMVIPLDQFTFGVTDYSLTQVFLPLAVAGGAIFLAFLARQWEQRDIQPLAYPAATFGLIGLSVAVFALVLPDAWSTIETNLLRTVGFSAGAETRTIGEAQPFLAESVLQQRGVTPVERIIDEYGLAFFVAALGAITLLAKPLIKSEDTNDTGYTVAGMAIIGTILLLPAIPAAIGSVVGMAWQLVGLLIAAGVIVGAFYRVEYGVEETFLVVWAAFIASAAFTQTRFNYYLAIVVVVLTAYFLQELLVRIDLAEPSLADLKNVKGWQVMVVGTVVVLLLVPLVAVATPAWAAGAGTGPGAVTQWDDSLDWMSEETPHPGELEGYDNRMEYYGTYERPADGDFDYPDGAYGVQSWWDYGHWITAIGERIPNANPFQQHATEAANFLLAPSEDDARDVLARQSDEGENTRYVMVDYQMTTPGSKFGAPIVWYDEDPDLEQEDFYFTMWQQIQEGPQEGGAQPVGYIQDQRYYESLMVRLYEYHGSAKDPRPIVVQWEEQTYTNVETGEEIEVKQMPTGDEEFVLEFDTMEEAEAYVEENDNAQIGGVGPHPSERVPALQHYRLVKASQSSAMIPGTEYANNLQRTAQMTGLDPGDLIETQPQWVKTFERVPGATIQGENATPGQEVTAQVPMEVPATGETFTYTQHATADEDGEFEFVVPYSTIGYDEYGPENGYTNVSVRATGEYVVMEEGIEEQDGELVQFVDTTDVHEGQVVGDDPEPVSVTLEPEALDLGQAPDEDEEENGTDGETDGDEETNGDEEEETEGNDDTEGSLAAPTLVG</sequence>
<dbReference type="PANTHER" id="PTHR13872:SF1">
    <property type="entry name" value="DOLICHYL-DIPHOSPHOOLIGOSACCHARIDE--PROTEIN GLYCOSYLTRANSFERASE SUBUNIT STT3B"/>
    <property type="match status" value="1"/>
</dbReference>
<dbReference type="OrthoDB" id="82393at2157"/>
<evidence type="ECO:0000256" key="8">
    <source>
        <dbReference type="ARBA" id="ARBA00022679"/>
    </source>
</evidence>
<evidence type="ECO:0000256" key="14">
    <source>
        <dbReference type="ARBA" id="ARBA00023211"/>
    </source>
</evidence>
<feature type="region of interest" description="Disordered" evidence="17">
    <location>
        <begin position="991"/>
        <end position="1060"/>
    </location>
</feature>
<dbReference type="Pfam" id="PF02516">
    <property type="entry name" value="STT3"/>
    <property type="match status" value="1"/>
</dbReference>
<dbReference type="Gene3D" id="3.40.50.12610">
    <property type="match status" value="1"/>
</dbReference>
<dbReference type="PANTHER" id="PTHR13872">
    <property type="entry name" value="DOLICHYL-DIPHOSPHOOLIGOSACCHARIDE--PROTEIN GLYCOSYLTRANSFERASE SUBUNIT"/>
    <property type="match status" value="1"/>
</dbReference>
<feature type="transmembrane region" description="Helical" evidence="18">
    <location>
        <begin position="461"/>
        <end position="482"/>
    </location>
</feature>
<evidence type="ECO:0000313" key="23">
    <source>
        <dbReference type="Proteomes" id="UP000263012"/>
    </source>
</evidence>
<comment type="cofactor">
    <cofactor evidence="2">
        <name>Mg(2+)</name>
        <dbReference type="ChEBI" id="CHEBI:18420"/>
    </cofactor>
</comment>
<dbReference type="RefSeq" id="WP_119820140.1">
    <property type="nucleotide sequence ID" value="NZ_CP025066.1"/>
</dbReference>
<keyword evidence="12 18" id="KW-1133">Transmembrane helix</keyword>
<feature type="domain" description="Archaeal glycosylation protein B peripheral" evidence="20">
    <location>
        <begin position="891"/>
        <end position="992"/>
    </location>
</feature>
<feature type="transmembrane region" description="Helical" evidence="18">
    <location>
        <begin position="181"/>
        <end position="198"/>
    </location>
</feature>
<evidence type="ECO:0000256" key="17">
    <source>
        <dbReference type="SAM" id="MobiDB-lite"/>
    </source>
</evidence>
<dbReference type="NCBIfam" id="TIGR04154">
    <property type="entry name" value="archaeo_STT3"/>
    <property type="match status" value="1"/>
</dbReference>
<keyword evidence="14" id="KW-0464">Manganese</keyword>
<dbReference type="Gene3D" id="2.60.40.3390">
    <property type="match status" value="1"/>
</dbReference>
<feature type="transmembrane region" description="Helical" evidence="18">
    <location>
        <begin position="299"/>
        <end position="318"/>
    </location>
</feature>
<evidence type="ECO:0000256" key="4">
    <source>
        <dbReference type="ARBA" id="ARBA00004922"/>
    </source>
</evidence>
<feature type="transmembrane region" description="Helical" evidence="18">
    <location>
        <begin position="436"/>
        <end position="455"/>
    </location>
</feature>
<dbReference type="GeneID" id="37878972"/>
<evidence type="ECO:0000256" key="13">
    <source>
        <dbReference type="ARBA" id="ARBA00023136"/>
    </source>
</evidence>
<dbReference type="InterPro" id="IPR003674">
    <property type="entry name" value="Oligo_trans_STT3"/>
</dbReference>
<feature type="transmembrane region" description="Helical" evidence="18">
    <location>
        <begin position="330"/>
        <end position="351"/>
    </location>
</feature>
<dbReference type="EC" id="2.4.99.21" evidence="6"/>
<keyword evidence="7 22" id="KW-0328">Glycosyltransferase</keyword>
<evidence type="ECO:0000256" key="15">
    <source>
        <dbReference type="ARBA" id="ARBA00030679"/>
    </source>
</evidence>
<dbReference type="Pfam" id="PF22627">
    <property type="entry name" value="AglB_core-like"/>
    <property type="match status" value="1"/>
</dbReference>
<reference evidence="23" key="1">
    <citation type="submission" date="2017-11" db="EMBL/GenBank/DDBJ databases">
        <title>Phenotypic and genomic properties of facultatively anaerobic sulfur-reducing natronoarchaea from hypersaline soda lakes.</title>
        <authorList>
            <person name="Sorokin D.Y."/>
            <person name="Kublanov I.V."/>
            <person name="Roman P."/>
            <person name="Sinninghe Damste J.S."/>
            <person name="Golyshin P.N."/>
            <person name="Rojo D."/>
            <person name="Ciordia S."/>
            <person name="Mena M.D.C."/>
            <person name="Ferrer M."/>
            <person name="Messina E."/>
            <person name="Smedile F."/>
            <person name="La Spada G."/>
            <person name="La Cono V."/>
            <person name="Yakimov M.M."/>
        </authorList>
    </citation>
    <scope>NUCLEOTIDE SEQUENCE [LARGE SCALE GENOMIC DNA]</scope>
    <source>
        <strain evidence="23">AArc-Sl</strain>
    </source>
</reference>
<dbReference type="Pfam" id="PF18079">
    <property type="entry name" value="AglB_L1"/>
    <property type="match status" value="1"/>
</dbReference>
<feature type="transmembrane region" description="Helical" evidence="18">
    <location>
        <begin position="149"/>
        <end position="169"/>
    </location>
</feature>
<comment type="cofactor">
    <cofactor evidence="1">
        <name>Mn(2+)</name>
        <dbReference type="ChEBI" id="CHEBI:29035"/>
    </cofactor>
</comment>
<feature type="transmembrane region" description="Helical" evidence="18">
    <location>
        <begin position="119"/>
        <end position="142"/>
    </location>
</feature>
<feature type="transmembrane region" description="Helical" evidence="18">
    <location>
        <begin position="510"/>
        <end position="529"/>
    </location>
</feature>
<dbReference type="KEGG" id="hdf:AArcSl_2614"/>
<evidence type="ECO:0000256" key="1">
    <source>
        <dbReference type="ARBA" id="ARBA00001936"/>
    </source>
</evidence>
<dbReference type="AlphaFoldDB" id="A0A343TMB1"/>
<dbReference type="InterPro" id="IPR041154">
    <property type="entry name" value="AglB_P1"/>
</dbReference>
<evidence type="ECO:0000256" key="16">
    <source>
        <dbReference type="ARBA" id="ARBA00034066"/>
    </source>
</evidence>
<evidence type="ECO:0000256" key="18">
    <source>
        <dbReference type="SAM" id="Phobius"/>
    </source>
</evidence>
<dbReference type="EMBL" id="CP025066">
    <property type="protein sequence ID" value="AUX10233.1"/>
    <property type="molecule type" value="Genomic_DNA"/>
</dbReference>
<comment type="catalytic activity">
    <reaction evidence="16">
        <text>an archaeal dolichyl phosphooligosaccharide + [protein]-L-asparagine = an archaeal dolichyl phosphate + a glycoprotein with the oligosaccharide chain attached by N-beta-D-glycosyl linkage to a protein L-asparagine.</text>
        <dbReference type="EC" id="2.4.99.21"/>
    </reaction>
</comment>
<keyword evidence="9 18" id="KW-0812">Transmembrane</keyword>
<evidence type="ECO:0000256" key="10">
    <source>
        <dbReference type="ARBA" id="ARBA00022723"/>
    </source>
</evidence>
<evidence type="ECO:0000256" key="6">
    <source>
        <dbReference type="ARBA" id="ARBA00012602"/>
    </source>
</evidence>
<dbReference type="GO" id="GO:0046872">
    <property type="term" value="F:metal ion binding"/>
    <property type="evidence" value="ECO:0007669"/>
    <property type="project" value="UniProtKB-KW"/>
</dbReference>
<evidence type="ECO:0000259" key="21">
    <source>
        <dbReference type="Pfam" id="PF22627"/>
    </source>
</evidence>
<dbReference type="UniPathway" id="UPA00378"/>
<evidence type="ECO:0000313" key="22">
    <source>
        <dbReference type="EMBL" id="AUX10233.1"/>
    </source>
</evidence>
<evidence type="ECO:0000256" key="12">
    <source>
        <dbReference type="ARBA" id="ARBA00022989"/>
    </source>
</evidence>
<evidence type="ECO:0000259" key="19">
    <source>
        <dbReference type="Pfam" id="PF02516"/>
    </source>
</evidence>
<keyword evidence="23" id="KW-1185">Reference proteome</keyword>
<accession>A0A343TMB1</accession>
<dbReference type="Proteomes" id="UP000263012">
    <property type="component" value="Chromosome"/>
</dbReference>
<comment type="similarity">
    <text evidence="5">Belongs to the STT3 family.</text>
</comment>
<evidence type="ECO:0000256" key="9">
    <source>
        <dbReference type="ARBA" id="ARBA00022692"/>
    </source>
</evidence>
<feature type="transmembrane region" description="Helical" evidence="18">
    <location>
        <begin position="241"/>
        <end position="257"/>
    </location>
</feature>
<feature type="transmembrane region" description="Helical" evidence="18">
    <location>
        <begin position="269"/>
        <end position="287"/>
    </location>
</feature>
<feature type="domain" description="Oligosaccharyl transferase STT3 N-terminal" evidence="19">
    <location>
        <begin position="50"/>
        <end position="287"/>
    </location>
</feature>
<keyword evidence="8 22" id="KW-0808">Transferase</keyword>
<evidence type="ECO:0000256" key="7">
    <source>
        <dbReference type="ARBA" id="ARBA00022676"/>
    </source>
</evidence>
<name>A0A343TMB1_9EURY</name>
<dbReference type="GO" id="GO:0004576">
    <property type="term" value="F:oligosaccharyl transferase activity"/>
    <property type="evidence" value="ECO:0007669"/>
    <property type="project" value="InterPro"/>
</dbReference>
<comment type="subcellular location">
    <subcellularLocation>
        <location evidence="3">Cell membrane</location>
        <topology evidence="3">Multi-pass membrane protein</topology>
    </subcellularLocation>
</comment>
<dbReference type="GO" id="GO:0005886">
    <property type="term" value="C:plasma membrane"/>
    <property type="evidence" value="ECO:0007669"/>
    <property type="project" value="UniProtKB-SubCell"/>
</dbReference>
<evidence type="ECO:0000256" key="3">
    <source>
        <dbReference type="ARBA" id="ARBA00004651"/>
    </source>
</evidence>
<gene>
    <name evidence="22" type="primary">aglB2</name>
    <name evidence="22" type="ORF">AArcSl_2614</name>
</gene>
<keyword evidence="11" id="KW-0460">Magnesium</keyword>
<feature type="domain" description="AglB-like core" evidence="21">
    <location>
        <begin position="583"/>
        <end position="698"/>
    </location>
</feature>
<evidence type="ECO:0000259" key="20">
    <source>
        <dbReference type="Pfam" id="PF18079"/>
    </source>
</evidence>
<dbReference type="InterPro" id="IPR054479">
    <property type="entry name" value="AglB-like_core"/>
</dbReference>
<feature type="transmembrane region" description="Helical" evidence="18">
    <location>
        <begin position="22"/>
        <end position="40"/>
    </location>
</feature>
<keyword evidence="13 18" id="KW-0472">Membrane</keyword>
<feature type="transmembrane region" description="Helical" evidence="18">
    <location>
        <begin position="489"/>
        <end position="504"/>
    </location>
</feature>
<evidence type="ECO:0000256" key="11">
    <source>
        <dbReference type="ARBA" id="ARBA00022842"/>
    </source>
</evidence>
<comment type="pathway">
    <text evidence="4">Protein modification; protein glycosylation.</text>
</comment>
<evidence type="ECO:0000256" key="2">
    <source>
        <dbReference type="ARBA" id="ARBA00001946"/>
    </source>
</evidence>
<proteinExistence type="inferred from homology"/>
<protein>
    <recommendedName>
        <fullName evidence="6">dolichyl-phosphooligosaccharide-protein glycotransferase</fullName>
        <ecNumber evidence="6">2.4.99.21</ecNumber>
    </recommendedName>
    <alternativeName>
        <fullName evidence="15">Oligosaccharyl transferase</fullName>
    </alternativeName>
</protein>
<evidence type="ECO:0000256" key="5">
    <source>
        <dbReference type="ARBA" id="ARBA00010810"/>
    </source>
</evidence>
<organism evidence="22 23">
    <name type="scientific">Halalkaliarchaeum desulfuricum</name>
    <dbReference type="NCBI Taxonomy" id="2055893"/>
    <lineage>
        <taxon>Archaea</taxon>
        <taxon>Methanobacteriati</taxon>
        <taxon>Methanobacteriota</taxon>
        <taxon>Stenosarchaea group</taxon>
        <taxon>Halobacteria</taxon>
        <taxon>Halobacteriales</taxon>
        <taxon>Haloferacaceae</taxon>
        <taxon>Halalkaliarchaeum</taxon>
    </lineage>
</organism>